<dbReference type="OrthoDB" id="5984008at2759"/>
<dbReference type="InterPro" id="IPR038550">
    <property type="entry name" value="GPCR_3_9-Cys_sf"/>
</dbReference>
<evidence type="ECO:0000256" key="1">
    <source>
        <dbReference type="ARBA" id="ARBA00004651"/>
    </source>
</evidence>
<dbReference type="GO" id="GO:0005886">
    <property type="term" value="C:plasma membrane"/>
    <property type="evidence" value="ECO:0007669"/>
    <property type="project" value="UniProtKB-SubCell"/>
</dbReference>
<evidence type="ECO:0000256" key="3">
    <source>
        <dbReference type="ARBA" id="ARBA00022692"/>
    </source>
</evidence>
<dbReference type="FunFam" id="3.40.50.2300:FF:000016">
    <property type="entry name" value="Taste 1 receptor member 2"/>
    <property type="match status" value="1"/>
</dbReference>
<evidence type="ECO:0000259" key="12">
    <source>
        <dbReference type="PROSITE" id="PS50259"/>
    </source>
</evidence>
<dbReference type="PANTHER" id="PTHR24061:SF528">
    <property type="entry name" value="C-FAMILY ODORANT RECEPTOR OLFCD2-RELATED"/>
    <property type="match status" value="1"/>
</dbReference>
<dbReference type="OMA" id="KPPELTC"/>
<evidence type="ECO:0000256" key="9">
    <source>
        <dbReference type="ARBA" id="ARBA00023180"/>
    </source>
</evidence>
<dbReference type="InterPro" id="IPR017978">
    <property type="entry name" value="GPCR_3_C"/>
</dbReference>
<dbReference type="PROSITE" id="PS50259">
    <property type="entry name" value="G_PROTEIN_RECEP_F3_4"/>
    <property type="match status" value="1"/>
</dbReference>
<dbReference type="PROSITE" id="PS00981">
    <property type="entry name" value="G_PROTEIN_RECEP_F3_3"/>
    <property type="match status" value="1"/>
</dbReference>
<feature type="transmembrane region" description="Helical" evidence="11">
    <location>
        <begin position="771"/>
        <end position="790"/>
    </location>
</feature>
<dbReference type="EMBL" id="BEZZ01000422">
    <property type="protein sequence ID" value="GCC32279.1"/>
    <property type="molecule type" value="Genomic_DNA"/>
</dbReference>
<dbReference type="InterPro" id="IPR017979">
    <property type="entry name" value="GPCR_3_CS"/>
</dbReference>
<dbReference type="PANTHER" id="PTHR24061">
    <property type="entry name" value="CALCIUM-SENSING RECEPTOR-RELATED"/>
    <property type="match status" value="1"/>
</dbReference>
<feature type="transmembrane region" description="Helical" evidence="11">
    <location>
        <begin position="647"/>
        <end position="671"/>
    </location>
</feature>
<dbReference type="InterPro" id="IPR004073">
    <property type="entry name" value="GPCR_3_vmron_rcpt_2"/>
</dbReference>
<dbReference type="STRING" id="137246.A0A401SPF2"/>
<organism evidence="13 14">
    <name type="scientific">Chiloscyllium punctatum</name>
    <name type="common">Brownbanded bambooshark</name>
    <name type="synonym">Hemiscyllium punctatum</name>
    <dbReference type="NCBI Taxonomy" id="137246"/>
    <lineage>
        <taxon>Eukaryota</taxon>
        <taxon>Metazoa</taxon>
        <taxon>Chordata</taxon>
        <taxon>Craniata</taxon>
        <taxon>Vertebrata</taxon>
        <taxon>Chondrichthyes</taxon>
        <taxon>Elasmobranchii</taxon>
        <taxon>Galeomorphii</taxon>
        <taxon>Galeoidea</taxon>
        <taxon>Orectolobiformes</taxon>
        <taxon>Hemiscylliidae</taxon>
        <taxon>Chiloscyllium</taxon>
    </lineage>
</organism>
<keyword evidence="3 11" id="KW-0812">Transmembrane</keyword>
<evidence type="ECO:0000256" key="5">
    <source>
        <dbReference type="ARBA" id="ARBA00022989"/>
    </source>
</evidence>
<dbReference type="PRINTS" id="PR01535">
    <property type="entry name" value="VOMERONASL2R"/>
</dbReference>
<dbReference type="GO" id="GO:0004930">
    <property type="term" value="F:G protein-coupled receptor activity"/>
    <property type="evidence" value="ECO:0007669"/>
    <property type="project" value="UniProtKB-KW"/>
</dbReference>
<sequence length="839" mass="93613">MVCKPRTKNDLPNLTEDGDIILGGIFSLNFDVIYDVSSFAVTPSDLYCQRFDIATFRLIQTMIFAIEEINQSKTLLPNITLGYEIYDDCSISTIAAKAALALVNGKQELIEYPECKGSSNVAAIIGCDISTSSMTVARTVGTFGIPMVSHFSTCPCLSDKQEYPTFFRTIPSDKDQSKLLAEFVKTFGWNWIGTIRSNTDYGNFAMRTFIEEAQKVGVCMAYSESFYRTDPAEKISKVVQVMKEATTKVVIGFVHSGDMRVLIKEILRQNVTGLQWIGSEGWLTEDILPPEDKARFLIGAIGLTTPWTEIAGLRDYLLKIHPSKFPDDTFVKTFWETLFSCSLTTGHTTKTGNSTFQVQPCTGNEHLDGLENGYLPAIMDGSSYRVYKAVYAVAHALDDMLSCEEGNGPFMNNTCAHISSFEPWQLLHYLDLVNFTANTEEIMYFDENGDPVPAYDFINLQMNLKGSLEIVKIGYYDGSAPEGHKLVLNIGDITWSSAEKQIPRALCSEPCPPGTRKVSRQGQPICCFDCAECADGEISNITDSTNCMKCPLEYWSNQHKDRCVPKKIEFLSFQEVLGYVLVALALVGVCLALGTAAVFFQYRETPIVRANNSELSFLLLFALTLCFLCSLTFIGKPTGWSCMLRRTAFGIVFVLCISCILGKTVLVVVAFKATLPNNNLMKWFGPMQQRLGVFVLTFLQGLICTIWLIISPPYPKKNVTYYRDIIILECDVGSLKAFYFVSGYIGLLCTVCFLLAFLARKLPDNFNDAKYITFSMLIFCAVWITFIPSYDSSPGKYTVAVEVFAIWASSFGLLVCIFAPKCYIILLKPENNTKKNMMA</sequence>
<dbReference type="InterPro" id="IPR011500">
    <property type="entry name" value="GPCR_3_9-Cys_dom"/>
</dbReference>
<name>A0A401SPF2_CHIPU</name>
<evidence type="ECO:0000256" key="2">
    <source>
        <dbReference type="ARBA" id="ARBA00022475"/>
    </source>
</evidence>
<keyword evidence="6" id="KW-0297">G-protein coupled receptor</keyword>
<protein>
    <recommendedName>
        <fullName evidence="12">G-protein coupled receptors family 3 profile domain-containing protein</fullName>
    </recommendedName>
</protein>
<dbReference type="InterPro" id="IPR001828">
    <property type="entry name" value="ANF_lig-bd_rcpt"/>
</dbReference>
<reference evidence="13 14" key="1">
    <citation type="journal article" date="2018" name="Nat. Ecol. Evol.">
        <title>Shark genomes provide insights into elasmobranch evolution and the origin of vertebrates.</title>
        <authorList>
            <person name="Hara Y"/>
            <person name="Yamaguchi K"/>
            <person name="Onimaru K"/>
            <person name="Kadota M"/>
            <person name="Koyanagi M"/>
            <person name="Keeley SD"/>
            <person name="Tatsumi K"/>
            <person name="Tanaka K"/>
            <person name="Motone F"/>
            <person name="Kageyama Y"/>
            <person name="Nozu R"/>
            <person name="Adachi N"/>
            <person name="Nishimura O"/>
            <person name="Nakagawa R"/>
            <person name="Tanegashima C"/>
            <person name="Kiyatake I"/>
            <person name="Matsumoto R"/>
            <person name="Murakumo K"/>
            <person name="Nishida K"/>
            <person name="Terakita A"/>
            <person name="Kuratani S"/>
            <person name="Sato K"/>
            <person name="Hyodo S Kuraku.S."/>
        </authorList>
    </citation>
    <scope>NUCLEOTIDE SEQUENCE [LARGE SCALE GENOMIC DNA]</scope>
</reference>
<dbReference type="Pfam" id="PF01094">
    <property type="entry name" value="ANF_receptor"/>
    <property type="match status" value="1"/>
</dbReference>
<dbReference type="PRINTS" id="PR00248">
    <property type="entry name" value="GPCRMGR"/>
</dbReference>
<dbReference type="SUPFAM" id="SSF53822">
    <property type="entry name" value="Periplasmic binding protein-like I"/>
    <property type="match status" value="1"/>
</dbReference>
<keyword evidence="10" id="KW-0807">Transducer</keyword>
<keyword evidence="14" id="KW-1185">Reference proteome</keyword>
<keyword evidence="7 11" id="KW-0472">Membrane</keyword>
<feature type="domain" description="G-protein coupled receptors family 3 profile" evidence="12">
    <location>
        <begin position="577"/>
        <end position="839"/>
    </location>
</feature>
<dbReference type="InterPro" id="IPR000068">
    <property type="entry name" value="GPCR_3_Ca_sens_rcpt-rel"/>
</dbReference>
<keyword evidence="8" id="KW-0675">Receptor</keyword>
<evidence type="ECO:0000256" key="7">
    <source>
        <dbReference type="ARBA" id="ARBA00023136"/>
    </source>
</evidence>
<proteinExistence type="predicted"/>
<gene>
    <name evidence="13" type="ORF">chiPu_0010740</name>
</gene>
<dbReference type="Pfam" id="PF00003">
    <property type="entry name" value="7tm_3"/>
    <property type="match status" value="1"/>
</dbReference>
<feature type="transmembrane region" description="Helical" evidence="11">
    <location>
        <begin position="614"/>
        <end position="635"/>
    </location>
</feature>
<dbReference type="AlphaFoldDB" id="A0A401SPF2"/>
<feature type="transmembrane region" description="Helical" evidence="11">
    <location>
        <begin position="576"/>
        <end position="602"/>
    </location>
</feature>
<dbReference type="Gene3D" id="2.10.50.30">
    <property type="entry name" value="GPCR, family 3, nine cysteines domain"/>
    <property type="match status" value="1"/>
</dbReference>
<comment type="caution">
    <text evidence="13">The sequence shown here is derived from an EMBL/GenBank/DDBJ whole genome shotgun (WGS) entry which is preliminary data.</text>
</comment>
<keyword evidence="9" id="KW-0325">Glycoprotein</keyword>
<evidence type="ECO:0000256" key="4">
    <source>
        <dbReference type="ARBA" id="ARBA00022729"/>
    </source>
</evidence>
<feature type="transmembrane region" description="Helical" evidence="11">
    <location>
        <begin position="805"/>
        <end position="827"/>
    </location>
</feature>
<evidence type="ECO:0000313" key="14">
    <source>
        <dbReference type="Proteomes" id="UP000287033"/>
    </source>
</evidence>
<dbReference type="InterPro" id="IPR028082">
    <property type="entry name" value="Peripla_BP_I"/>
</dbReference>
<keyword evidence="5 11" id="KW-1133">Transmembrane helix</keyword>
<evidence type="ECO:0000256" key="10">
    <source>
        <dbReference type="ARBA" id="ARBA00023224"/>
    </source>
</evidence>
<keyword evidence="4" id="KW-0732">Signal</keyword>
<dbReference type="Proteomes" id="UP000287033">
    <property type="component" value="Unassembled WGS sequence"/>
</dbReference>
<evidence type="ECO:0000313" key="13">
    <source>
        <dbReference type="EMBL" id="GCC32279.1"/>
    </source>
</evidence>
<keyword evidence="2" id="KW-1003">Cell membrane</keyword>
<dbReference type="CDD" id="cd15283">
    <property type="entry name" value="7tmC_V2R_pheromone"/>
    <property type="match status" value="1"/>
</dbReference>
<evidence type="ECO:0000256" key="8">
    <source>
        <dbReference type="ARBA" id="ARBA00023170"/>
    </source>
</evidence>
<evidence type="ECO:0000256" key="11">
    <source>
        <dbReference type="SAM" id="Phobius"/>
    </source>
</evidence>
<evidence type="ECO:0000256" key="6">
    <source>
        <dbReference type="ARBA" id="ARBA00023040"/>
    </source>
</evidence>
<feature type="transmembrane region" description="Helical" evidence="11">
    <location>
        <begin position="737"/>
        <end position="759"/>
    </location>
</feature>
<accession>A0A401SPF2</accession>
<dbReference type="Gene3D" id="3.40.50.2300">
    <property type="match status" value="2"/>
</dbReference>
<dbReference type="InterPro" id="IPR000337">
    <property type="entry name" value="GPCR_3"/>
</dbReference>
<dbReference type="Pfam" id="PF07562">
    <property type="entry name" value="NCD3G"/>
    <property type="match status" value="1"/>
</dbReference>
<comment type="subcellular location">
    <subcellularLocation>
        <location evidence="1">Cell membrane</location>
        <topology evidence="1">Multi-pass membrane protein</topology>
    </subcellularLocation>
</comment>
<dbReference type="FunFam" id="2.10.50.30:FF:000003">
    <property type="entry name" value="Vomeronasal 2, receptor 120"/>
    <property type="match status" value="1"/>
</dbReference>
<feature type="transmembrane region" description="Helical" evidence="11">
    <location>
        <begin position="691"/>
        <end position="710"/>
    </location>
</feature>